<organism evidence="1">
    <name type="scientific">uncultured Desulfovibrio sp</name>
    <dbReference type="NCBI Taxonomy" id="167968"/>
    <lineage>
        <taxon>Bacteria</taxon>
        <taxon>Pseudomonadati</taxon>
        <taxon>Thermodesulfobacteriota</taxon>
        <taxon>Desulfovibrionia</taxon>
        <taxon>Desulfovibrionales</taxon>
        <taxon>Desulfovibrionaceae</taxon>
        <taxon>Desulfovibrio</taxon>
        <taxon>environmental samples</taxon>
    </lineage>
</organism>
<dbReference type="AlphaFoldDB" id="A0A212KXW2"/>
<proteinExistence type="predicted"/>
<evidence type="ECO:0000313" key="1">
    <source>
        <dbReference type="EMBL" id="SCM70141.1"/>
    </source>
</evidence>
<dbReference type="EMBL" id="FMJC01000001">
    <property type="protein sequence ID" value="SCM70141.1"/>
    <property type="molecule type" value="Genomic_DNA"/>
</dbReference>
<sequence>MLKLFDGGGGGNRTPVREHSTRSIYRFSSGIDFTTLLAPEQAQHSNLAGNLLAENPGELRSPPA</sequence>
<protein>
    <submittedName>
        <fullName evidence="1">Uncharacterized protein</fullName>
    </submittedName>
</protein>
<gene>
    <name evidence="1" type="ORF">KL86DES1_10212</name>
</gene>
<accession>A0A212KXW2</accession>
<name>A0A212KXW2_9BACT</name>
<reference evidence="1" key="1">
    <citation type="submission" date="2016-08" db="EMBL/GenBank/DDBJ databases">
        <authorList>
            <person name="Seilhamer J.J."/>
        </authorList>
    </citation>
    <scope>NUCLEOTIDE SEQUENCE</scope>
    <source>
        <strain evidence="1">86-1</strain>
    </source>
</reference>